<protein>
    <recommendedName>
        <fullName evidence="4">Secreted protein</fullName>
    </recommendedName>
</protein>
<organism evidence="2 3">
    <name type="scientific">Coniella lustricola</name>
    <dbReference type="NCBI Taxonomy" id="2025994"/>
    <lineage>
        <taxon>Eukaryota</taxon>
        <taxon>Fungi</taxon>
        <taxon>Dikarya</taxon>
        <taxon>Ascomycota</taxon>
        <taxon>Pezizomycotina</taxon>
        <taxon>Sordariomycetes</taxon>
        <taxon>Sordariomycetidae</taxon>
        <taxon>Diaporthales</taxon>
        <taxon>Schizoparmaceae</taxon>
        <taxon>Coniella</taxon>
    </lineage>
</organism>
<feature type="chain" id="PRO_5015662214" description="Secreted protein" evidence="1">
    <location>
        <begin position="31"/>
        <end position="126"/>
    </location>
</feature>
<proteinExistence type="predicted"/>
<reference evidence="2 3" key="1">
    <citation type="journal article" date="2018" name="Mycol. Prog.">
        <title>Coniella lustricola, a new species from submerged detritus.</title>
        <authorList>
            <person name="Raudabaugh D.B."/>
            <person name="Iturriaga T."/>
            <person name="Carver A."/>
            <person name="Mondo S."/>
            <person name="Pangilinan J."/>
            <person name="Lipzen A."/>
            <person name="He G."/>
            <person name="Amirebrahimi M."/>
            <person name="Grigoriev I.V."/>
            <person name="Miller A.N."/>
        </authorList>
    </citation>
    <scope>NUCLEOTIDE SEQUENCE [LARGE SCALE GENOMIC DNA]</scope>
    <source>
        <strain evidence="2 3">B22-T-1</strain>
    </source>
</reference>
<keyword evidence="3" id="KW-1185">Reference proteome</keyword>
<feature type="signal peptide" evidence="1">
    <location>
        <begin position="1"/>
        <end position="30"/>
    </location>
</feature>
<gene>
    <name evidence="2" type="ORF">BD289DRAFT_103203</name>
</gene>
<name>A0A2T2ZY27_9PEZI</name>
<sequence>MEKRGKEKGGGGWLVVGLLFLTRLPRACHGLSTRQKLTDHHSERKARAHPASHHHTLAPGPDGIRLALGSAGCSADCSADCRLQVAGCRFCITGPISERRFFGAVLLTEVLGFGGSIMARVKYTFG</sequence>
<keyword evidence="1" id="KW-0732">Signal</keyword>
<dbReference type="EMBL" id="KZ678572">
    <property type="protein sequence ID" value="PSR79317.1"/>
    <property type="molecule type" value="Genomic_DNA"/>
</dbReference>
<evidence type="ECO:0000313" key="3">
    <source>
        <dbReference type="Proteomes" id="UP000241462"/>
    </source>
</evidence>
<dbReference type="Proteomes" id="UP000241462">
    <property type="component" value="Unassembled WGS sequence"/>
</dbReference>
<dbReference type="AlphaFoldDB" id="A0A2T2ZY27"/>
<dbReference type="InParanoid" id="A0A2T2ZY27"/>
<evidence type="ECO:0008006" key="4">
    <source>
        <dbReference type="Google" id="ProtNLM"/>
    </source>
</evidence>
<evidence type="ECO:0000313" key="2">
    <source>
        <dbReference type="EMBL" id="PSR79317.1"/>
    </source>
</evidence>
<evidence type="ECO:0000256" key="1">
    <source>
        <dbReference type="SAM" id="SignalP"/>
    </source>
</evidence>
<accession>A0A2T2ZY27</accession>